<evidence type="ECO:0000256" key="6">
    <source>
        <dbReference type="ARBA" id="ARBA00022592"/>
    </source>
</evidence>
<keyword evidence="5 10" id="KW-1003">Cell membrane</keyword>
<dbReference type="EMBL" id="ACZI02000003">
    <property type="protein sequence ID" value="EFV14639.1"/>
    <property type="molecule type" value="Genomic_DNA"/>
</dbReference>
<comment type="function">
    <text evidence="1">Part of the binding-protein-dependent transport system for phosphate; probably responsible for the translocation of the substrate across the membrane.</text>
</comment>
<protein>
    <recommendedName>
        <fullName evidence="10">Phosphate transport system permease protein PstA</fullName>
    </recommendedName>
</protein>
<dbReference type="SUPFAM" id="SSF161098">
    <property type="entry name" value="MetI-like"/>
    <property type="match status" value="1"/>
</dbReference>
<dbReference type="PANTHER" id="PTHR42922:SF1">
    <property type="entry name" value="PHOSPHATE TRANSPORT SYSTEM PERMEASE PROTEIN PSTA"/>
    <property type="match status" value="1"/>
</dbReference>
<feature type="transmembrane region" description="Helical" evidence="10">
    <location>
        <begin position="110"/>
        <end position="136"/>
    </location>
</feature>
<dbReference type="InterPro" id="IPR000515">
    <property type="entry name" value="MetI-like"/>
</dbReference>
<comment type="similarity">
    <text evidence="3 10">Belongs to the binding-protein-dependent transport system permease family. CysTW subfamily.</text>
</comment>
<dbReference type="RefSeq" id="WP_007467511.1">
    <property type="nucleotide sequence ID" value="NZ_KI391954.1"/>
</dbReference>
<evidence type="ECO:0000256" key="7">
    <source>
        <dbReference type="ARBA" id="ARBA00022692"/>
    </source>
</evidence>
<feature type="transmembrane region" description="Helical" evidence="10">
    <location>
        <begin position="259"/>
        <end position="280"/>
    </location>
</feature>
<evidence type="ECO:0000256" key="3">
    <source>
        <dbReference type="ARBA" id="ARBA00007069"/>
    </source>
</evidence>
<feature type="transmembrane region" description="Helical" evidence="10">
    <location>
        <begin position="191"/>
        <end position="212"/>
    </location>
</feature>
<dbReference type="InterPro" id="IPR005672">
    <property type="entry name" value="Phosphate_PstA"/>
</dbReference>
<evidence type="ECO:0000313" key="12">
    <source>
        <dbReference type="EMBL" id="EFV14639.1"/>
    </source>
</evidence>
<comment type="subcellular location">
    <subcellularLocation>
        <location evidence="2 10">Cell membrane</location>
        <topology evidence="2 10">Multi-pass membrane protein</topology>
    </subcellularLocation>
</comment>
<evidence type="ECO:0000313" key="13">
    <source>
        <dbReference type="Proteomes" id="UP000004816"/>
    </source>
</evidence>
<keyword evidence="13" id="KW-1185">Reference proteome</keyword>
<keyword evidence="4" id="KW-0813">Transport</keyword>
<gene>
    <name evidence="12" type="ORF">HMPREF9336_00512</name>
</gene>
<reference evidence="12 13" key="1">
    <citation type="journal article" date="2011" name="Stand. Genomic Sci.">
        <title>High quality draft genome sequence of Segniliparus rugosus CDC 945(T)= (ATCC BAA-974(T)).</title>
        <authorList>
            <person name="Earl A.M."/>
            <person name="Desjardins C.A."/>
            <person name="Fitzgerald M.G."/>
            <person name="Arachchi H.M."/>
            <person name="Zeng Q."/>
            <person name="Mehta T."/>
            <person name="Griggs A."/>
            <person name="Birren B.W."/>
            <person name="Toney N.C."/>
            <person name="Carr J."/>
            <person name="Posey J."/>
            <person name="Butler W.R."/>
        </authorList>
    </citation>
    <scope>NUCLEOTIDE SEQUENCE [LARGE SCALE GENOMIC DNA]</scope>
    <source>
        <strain evidence="13">ATCC BAA-974 / DSM 45345 / CCUG 50838 / CIP 108380 / JCM 13579 / CDC 945</strain>
    </source>
</reference>
<feature type="domain" description="ABC transmembrane type-1" evidence="11">
    <location>
        <begin position="72"/>
        <end position="280"/>
    </location>
</feature>
<dbReference type="GO" id="GO:0005315">
    <property type="term" value="F:phosphate transmembrane transporter activity"/>
    <property type="evidence" value="ECO:0007669"/>
    <property type="project" value="InterPro"/>
</dbReference>
<dbReference type="NCBIfam" id="TIGR00974">
    <property type="entry name" value="3a0107s02c"/>
    <property type="match status" value="1"/>
</dbReference>
<feature type="transmembrane region" description="Helical" evidence="10">
    <location>
        <begin position="14"/>
        <end position="39"/>
    </location>
</feature>
<dbReference type="PROSITE" id="PS50928">
    <property type="entry name" value="ABC_TM1"/>
    <property type="match status" value="1"/>
</dbReference>
<sequence>MSAGLSWRRKAADLVARVCVTACAAIAVAPLVWLLAVVVREGSRALAWRGWFSHSMYAVDSSEVGGGAYHAVAGTLILGAICSLVAVPLGVLTAVYLVEYGQRSRLAAATTFLVDILAGVPSIVATLFVFVLWVLVIGLPTSAFAAAAALVLLMVPLVVRSTEEMLRVVPGDLREASYALGITKARTILRVVLPVARTGIATGVMLALARALGESAPLLVLLPYSSAINFDPFEGNMASLPSFMLDQQLISAQAGVDRMWGAALTLIVMIAVLLALAMLAGGRSRQQKGR</sequence>
<comment type="caution">
    <text evidence="12">The sequence shown here is derived from an EMBL/GenBank/DDBJ whole genome shotgun (WGS) entry which is preliminary data.</text>
</comment>
<dbReference type="HOGENOM" id="CLU_033621_2_0_11"/>
<evidence type="ECO:0000256" key="9">
    <source>
        <dbReference type="ARBA" id="ARBA00023136"/>
    </source>
</evidence>
<dbReference type="GO" id="GO:0035435">
    <property type="term" value="P:phosphate ion transmembrane transport"/>
    <property type="evidence" value="ECO:0007669"/>
    <property type="project" value="InterPro"/>
</dbReference>
<organism evidence="12 13">
    <name type="scientific">Segniliparus rugosus (strain ATCC BAA-974 / DSM 45345 / CCUG 50838 / CIP 108380 / JCM 13579 / CDC 945)</name>
    <dbReference type="NCBI Taxonomy" id="679197"/>
    <lineage>
        <taxon>Bacteria</taxon>
        <taxon>Bacillati</taxon>
        <taxon>Actinomycetota</taxon>
        <taxon>Actinomycetes</taxon>
        <taxon>Mycobacteriales</taxon>
        <taxon>Segniliparaceae</taxon>
        <taxon>Segniliparus</taxon>
    </lineage>
</organism>
<evidence type="ECO:0000256" key="10">
    <source>
        <dbReference type="RuleBase" id="RU363043"/>
    </source>
</evidence>
<evidence type="ECO:0000256" key="1">
    <source>
        <dbReference type="ARBA" id="ARBA00003510"/>
    </source>
</evidence>
<dbReference type="OrthoDB" id="9775069at2"/>
<dbReference type="STRING" id="679197.HMPREF9336_00512"/>
<proteinExistence type="inferred from homology"/>
<evidence type="ECO:0000256" key="4">
    <source>
        <dbReference type="ARBA" id="ARBA00022448"/>
    </source>
</evidence>
<accession>E5XLZ3</accession>
<keyword evidence="6" id="KW-0592">Phosphate transport</keyword>
<evidence type="ECO:0000259" key="11">
    <source>
        <dbReference type="PROSITE" id="PS50928"/>
    </source>
</evidence>
<evidence type="ECO:0000256" key="2">
    <source>
        <dbReference type="ARBA" id="ARBA00004651"/>
    </source>
</evidence>
<feature type="transmembrane region" description="Helical" evidence="10">
    <location>
        <begin position="142"/>
        <end position="159"/>
    </location>
</feature>
<dbReference type="Pfam" id="PF00528">
    <property type="entry name" value="BPD_transp_1"/>
    <property type="match status" value="1"/>
</dbReference>
<evidence type="ECO:0000256" key="5">
    <source>
        <dbReference type="ARBA" id="ARBA00022475"/>
    </source>
</evidence>
<dbReference type="InterPro" id="IPR035906">
    <property type="entry name" value="MetI-like_sf"/>
</dbReference>
<evidence type="ECO:0000256" key="8">
    <source>
        <dbReference type="ARBA" id="ARBA00022989"/>
    </source>
</evidence>
<keyword evidence="7 10" id="KW-0812">Transmembrane</keyword>
<name>E5XLZ3_SEGRC</name>
<keyword evidence="9 10" id="KW-0472">Membrane</keyword>
<dbReference type="PANTHER" id="PTHR42922">
    <property type="entry name" value="PHOSPHATE TRANSPORT SYSTEM PERMEASE PROTEIN PSTA"/>
    <property type="match status" value="1"/>
</dbReference>
<dbReference type="Proteomes" id="UP000004816">
    <property type="component" value="Unassembled WGS sequence"/>
</dbReference>
<dbReference type="CDD" id="cd06261">
    <property type="entry name" value="TM_PBP2"/>
    <property type="match status" value="1"/>
</dbReference>
<dbReference type="eggNOG" id="COG0581">
    <property type="taxonomic scope" value="Bacteria"/>
</dbReference>
<dbReference type="InterPro" id="IPR051408">
    <property type="entry name" value="Phosphate_transprt_permease"/>
</dbReference>
<keyword evidence="8 10" id="KW-1133">Transmembrane helix</keyword>
<dbReference type="AlphaFoldDB" id="E5XLZ3"/>
<dbReference type="Gene3D" id="1.10.3720.10">
    <property type="entry name" value="MetI-like"/>
    <property type="match status" value="1"/>
</dbReference>
<feature type="transmembrane region" description="Helical" evidence="10">
    <location>
        <begin position="71"/>
        <end position="98"/>
    </location>
</feature>
<dbReference type="GO" id="GO:0005886">
    <property type="term" value="C:plasma membrane"/>
    <property type="evidence" value="ECO:0007669"/>
    <property type="project" value="UniProtKB-SubCell"/>
</dbReference>